<organism evidence="2 4">
    <name type="scientific">Halalkalibacter krulwichiae</name>
    <dbReference type="NCBI Taxonomy" id="199441"/>
    <lineage>
        <taxon>Bacteria</taxon>
        <taxon>Bacillati</taxon>
        <taxon>Bacillota</taxon>
        <taxon>Bacilli</taxon>
        <taxon>Bacillales</taxon>
        <taxon>Bacillaceae</taxon>
        <taxon>Halalkalibacter</taxon>
    </lineage>
</organism>
<name>A0A1X9MB70_9BACI</name>
<dbReference type="EMBL" id="CP020814">
    <property type="protein sequence ID" value="ARK32118.1"/>
    <property type="molecule type" value="Genomic_DNA"/>
</dbReference>
<reference evidence="2 4" key="1">
    <citation type="submission" date="2017-04" db="EMBL/GenBank/DDBJ databases">
        <title>Bacillus krulwichiae AM31D Genome sequencing and assembly.</title>
        <authorList>
            <person name="Krulwich T.A."/>
            <person name="Anastor L."/>
            <person name="Ehrlich R."/>
            <person name="Ehrlich G.D."/>
            <person name="Janto B."/>
        </authorList>
    </citation>
    <scope>NUCLEOTIDE SEQUENCE [LARGE SCALE GENOMIC DNA]</scope>
    <source>
        <strain evidence="2 4">AM31D</strain>
    </source>
</reference>
<keyword evidence="4" id="KW-1185">Reference proteome</keyword>
<accession>A0A1X9MB70</accession>
<evidence type="ECO:0000313" key="2">
    <source>
        <dbReference type="EMBL" id="ARK28811.1"/>
    </source>
</evidence>
<dbReference type="Pfam" id="PF13443">
    <property type="entry name" value="HTH_26"/>
    <property type="match status" value="1"/>
</dbReference>
<dbReference type="InterPro" id="IPR010982">
    <property type="entry name" value="Lambda_DNA-bd_dom_sf"/>
</dbReference>
<feature type="domain" description="HTH cro/C1-type" evidence="1">
    <location>
        <begin position="5"/>
        <end position="67"/>
    </location>
</feature>
<dbReference type="SUPFAM" id="SSF47413">
    <property type="entry name" value="lambda repressor-like DNA-binding domains"/>
    <property type="match status" value="1"/>
</dbReference>
<dbReference type="AlphaFoldDB" id="A0A1X9MB70"/>
<dbReference type="STRING" id="199441.BkAM31D_02505"/>
<protein>
    <recommendedName>
        <fullName evidence="1">HTH cro/C1-type domain-containing protein</fullName>
    </recommendedName>
</protein>
<dbReference type="RefSeq" id="WP_066161153.1">
    <property type="nucleotide sequence ID" value="NZ_CP020814.1"/>
</dbReference>
<evidence type="ECO:0000313" key="4">
    <source>
        <dbReference type="Proteomes" id="UP000193006"/>
    </source>
</evidence>
<dbReference type="KEGG" id="bkw:BkAM31D_02505"/>
<dbReference type="Gene3D" id="1.10.260.40">
    <property type="entry name" value="lambda repressor-like DNA-binding domains"/>
    <property type="match status" value="1"/>
</dbReference>
<dbReference type="GO" id="GO:0003677">
    <property type="term" value="F:DNA binding"/>
    <property type="evidence" value="ECO:0007669"/>
    <property type="project" value="InterPro"/>
</dbReference>
<dbReference type="EMBL" id="CP020814">
    <property type="protein sequence ID" value="ARK28811.1"/>
    <property type="molecule type" value="Genomic_DNA"/>
</dbReference>
<evidence type="ECO:0000259" key="1">
    <source>
        <dbReference type="Pfam" id="PF13443"/>
    </source>
</evidence>
<dbReference type="Proteomes" id="UP000193006">
    <property type="component" value="Chromosome"/>
</dbReference>
<evidence type="ECO:0000313" key="3">
    <source>
        <dbReference type="EMBL" id="ARK32118.1"/>
    </source>
</evidence>
<gene>
    <name evidence="2" type="ORF">BkAM31D_02505</name>
    <name evidence="3" type="ORF">BkAM31D_20990</name>
</gene>
<sequence length="70" mass="8381">MIKSNLKALLDERELSLRQVSRDINHRLESIRQLYNDELERYPRELLDKLCTYLDVSPGDLLKHEKEPTE</sequence>
<dbReference type="InterPro" id="IPR001387">
    <property type="entry name" value="Cro/C1-type_HTH"/>
</dbReference>
<proteinExistence type="predicted"/>
<dbReference type="KEGG" id="bkw:BkAM31D_20990"/>